<sequence>MRLRPPRARSPSTPRWSYAHDTVDDEARRYRGNEDDATRRSPRPHIGGRKREALASAVLNVCPSAAFNRHLTHRFSICIESCSPFRLRRYRSQWAFKDRSFDRSDRLEDTVVSPPPKFVDA</sequence>
<keyword evidence="3" id="KW-1185">Reference proteome</keyword>
<proteinExistence type="predicted"/>
<gene>
    <name evidence="2" type="ORF">G5I_00111</name>
</gene>
<evidence type="ECO:0000313" key="3">
    <source>
        <dbReference type="Proteomes" id="UP000007755"/>
    </source>
</evidence>
<feature type="region of interest" description="Disordered" evidence="1">
    <location>
        <begin position="1"/>
        <end position="49"/>
    </location>
</feature>
<organism evidence="3">
    <name type="scientific">Acromyrmex echinatior</name>
    <name type="common">Panamanian leafcutter ant</name>
    <name type="synonym">Acromyrmex octospinosus echinatior</name>
    <dbReference type="NCBI Taxonomy" id="103372"/>
    <lineage>
        <taxon>Eukaryota</taxon>
        <taxon>Metazoa</taxon>
        <taxon>Ecdysozoa</taxon>
        <taxon>Arthropoda</taxon>
        <taxon>Hexapoda</taxon>
        <taxon>Insecta</taxon>
        <taxon>Pterygota</taxon>
        <taxon>Neoptera</taxon>
        <taxon>Endopterygota</taxon>
        <taxon>Hymenoptera</taxon>
        <taxon>Apocrita</taxon>
        <taxon>Aculeata</taxon>
        <taxon>Formicoidea</taxon>
        <taxon>Formicidae</taxon>
        <taxon>Myrmicinae</taxon>
        <taxon>Acromyrmex</taxon>
    </lineage>
</organism>
<evidence type="ECO:0000313" key="2">
    <source>
        <dbReference type="EMBL" id="EGI71003.1"/>
    </source>
</evidence>
<evidence type="ECO:0000256" key="1">
    <source>
        <dbReference type="SAM" id="MobiDB-lite"/>
    </source>
</evidence>
<dbReference type="InParanoid" id="F4W407"/>
<dbReference type="AlphaFoldDB" id="F4W407"/>
<accession>F4W407</accession>
<dbReference type="Proteomes" id="UP000007755">
    <property type="component" value="Unassembled WGS sequence"/>
</dbReference>
<name>F4W407_ACREC</name>
<reference evidence="2" key="1">
    <citation type="submission" date="2011-02" db="EMBL/GenBank/DDBJ databases">
        <title>The genome of the leaf-cutting ant Acromyrmex echinatior suggests key adaptations to social evolution and fungus farming.</title>
        <authorList>
            <person name="Nygaard S."/>
            <person name="Zhang G."/>
        </authorList>
    </citation>
    <scope>NUCLEOTIDE SEQUENCE</scope>
</reference>
<protein>
    <submittedName>
        <fullName evidence="2">Uncharacterized protein</fullName>
    </submittedName>
</protein>
<dbReference type="EMBL" id="GL887491">
    <property type="protein sequence ID" value="EGI71003.1"/>
    <property type="molecule type" value="Genomic_DNA"/>
</dbReference>
<feature type="compositionally biased region" description="Basic and acidic residues" evidence="1">
    <location>
        <begin position="21"/>
        <end position="39"/>
    </location>
</feature>